<name>A0A1A2ZFK4_9MYCO</name>
<dbReference type="Gene3D" id="3.30.750.24">
    <property type="entry name" value="STAS domain"/>
    <property type="match status" value="1"/>
</dbReference>
<gene>
    <name evidence="2" type="ORF">A5707_17915</name>
</gene>
<dbReference type="Pfam" id="PF01740">
    <property type="entry name" value="STAS"/>
    <property type="match status" value="1"/>
</dbReference>
<evidence type="ECO:0000313" key="2">
    <source>
        <dbReference type="EMBL" id="OBI48282.1"/>
    </source>
</evidence>
<protein>
    <recommendedName>
        <fullName evidence="1">STAS domain-containing protein</fullName>
    </recommendedName>
</protein>
<dbReference type="PROSITE" id="PS50801">
    <property type="entry name" value="STAS"/>
    <property type="match status" value="1"/>
</dbReference>
<dbReference type="GO" id="GO:0043856">
    <property type="term" value="F:anti-sigma factor antagonist activity"/>
    <property type="evidence" value="ECO:0007669"/>
    <property type="project" value="TreeGrafter"/>
</dbReference>
<organism evidence="2 3">
    <name type="scientific">Mycobacterium kyorinense</name>
    <dbReference type="NCBI Taxonomy" id="487514"/>
    <lineage>
        <taxon>Bacteria</taxon>
        <taxon>Bacillati</taxon>
        <taxon>Actinomycetota</taxon>
        <taxon>Actinomycetes</taxon>
        <taxon>Mycobacteriales</taxon>
        <taxon>Mycobacteriaceae</taxon>
        <taxon>Mycobacterium</taxon>
    </lineage>
</organism>
<accession>A0A1A2ZFK4</accession>
<dbReference type="SUPFAM" id="SSF52091">
    <property type="entry name" value="SpoIIaa-like"/>
    <property type="match status" value="1"/>
</dbReference>
<evidence type="ECO:0000313" key="3">
    <source>
        <dbReference type="Proteomes" id="UP000093592"/>
    </source>
</evidence>
<dbReference type="PANTHER" id="PTHR33495">
    <property type="entry name" value="ANTI-SIGMA FACTOR ANTAGONIST TM_1081-RELATED-RELATED"/>
    <property type="match status" value="1"/>
</dbReference>
<dbReference type="Proteomes" id="UP000093592">
    <property type="component" value="Unassembled WGS sequence"/>
</dbReference>
<proteinExistence type="predicted"/>
<comment type="caution">
    <text evidence="2">The sequence shown here is derived from an EMBL/GenBank/DDBJ whole genome shotgun (WGS) entry which is preliminary data.</text>
</comment>
<evidence type="ECO:0000259" key="1">
    <source>
        <dbReference type="PROSITE" id="PS50801"/>
    </source>
</evidence>
<dbReference type="AlphaFoldDB" id="A0A1A2ZFK4"/>
<dbReference type="PANTHER" id="PTHR33495:SF2">
    <property type="entry name" value="ANTI-SIGMA FACTOR ANTAGONIST TM_1081-RELATED"/>
    <property type="match status" value="1"/>
</dbReference>
<dbReference type="InterPro" id="IPR036513">
    <property type="entry name" value="STAS_dom_sf"/>
</dbReference>
<dbReference type="EMBL" id="LZKJ01000078">
    <property type="protein sequence ID" value="OBI48282.1"/>
    <property type="molecule type" value="Genomic_DNA"/>
</dbReference>
<reference evidence="3" key="1">
    <citation type="submission" date="2016-06" db="EMBL/GenBank/DDBJ databases">
        <authorList>
            <person name="Sutton G."/>
            <person name="Brinkac L."/>
            <person name="Sanka R."/>
            <person name="Adams M."/>
            <person name="Lau E."/>
            <person name="Sam S."/>
            <person name="Sreng N."/>
            <person name="Him V."/>
            <person name="Kerleguer A."/>
            <person name="Cheng S."/>
        </authorList>
    </citation>
    <scope>NUCLEOTIDE SEQUENCE [LARGE SCALE GENOMIC DNA]</scope>
    <source>
        <strain evidence="3">E861</strain>
    </source>
</reference>
<sequence length="114" mass="12426">MHGAARFTVVEVSGEIDASNFNQFRTFVAEPINAHQNFVVDLNSVAFIDLSGVRTLLGIDEHCRRIGLAWLLVPGDAVKHLLRLLDYGRLLPTFGSVDAAVERLALIDAGAPSR</sequence>
<dbReference type="InterPro" id="IPR002645">
    <property type="entry name" value="STAS_dom"/>
</dbReference>
<dbReference type="CDD" id="cd07043">
    <property type="entry name" value="STAS_anti-anti-sigma_factors"/>
    <property type="match status" value="1"/>
</dbReference>
<feature type="domain" description="STAS" evidence="1">
    <location>
        <begin position="1"/>
        <end position="104"/>
    </location>
</feature>